<dbReference type="PANTHER" id="PTHR33619">
    <property type="entry name" value="POLYSACCHARIDE EXPORT PROTEIN GFCE-RELATED"/>
    <property type="match status" value="1"/>
</dbReference>
<dbReference type="InterPro" id="IPR003715">
    <property type="entry name" value="Poly_export_N"/>
</dbReference>
<dbReference type="Gene3D" id="3.30.1950.10">
    <property type="entry name" value="wza like domain"/>
    <property type="match status" value="1"/>
</dbReference>
<evidence type="ECO:0000259" key="3">
    <source>
        <dbReference type="Pfam" id="PF02563"/>
    </source>
</evidence>
<evidence type="ECO:0000256" key="2">
    <source>
        <dbReference type="SAM" id="SignalP"/>
    </source>
</evidence>
<gene>
    <name evidence="4" type="ORF">HA482_29755</name>
</gene>
<feature type="non-terminal residue" evidence="4">
    <location>
        <position position="140"/>
    </location>
</feature>
<feature type="domain" description="Polysaccharide export protein N-terminal" evidence="3">
    <location>
        <begin position="20"/>
        <end position="89"/>
    </location>
</feature>
<dbReference type="Pfam" id="PF02563">
    <property type="entry name" value="Poly_export"/>
    <property type="match status" value="1"/>
</dbReference>
<keyword evidence="1 2" id="KW-0732">Signal</keyword>
<evidence type="ECO:0000256" key="1">
    <source>
        <dbReference type="ARBA" id="ARBA00022729"/>
    </source>
</evidence>
<protein>
    <submittedName>
        <fullName evidence="4">Polysaccharide biosynthesis/export family protein</fullName>
    </submittedName>
</protein>
<organism evidence="4 5">
    <name type="scientific">Bradyrhizobium campsiandrae</name>
    <dbReference type="NCBI Taxonomy" id="1729892"/>
    <lineage>
        <taxon>Bacteria</taxon>
        <taxon>Pseudomonadati</taxon>
        <taxon>Pseudomonadota</taxon>
        <taxon>Alphaproteobacteria</taxon>
        <taxon>Hyphomicrobiales</taxon>
        <taxon>Nitrobacteraceae</taxon>
        <taxon>Bradyrhizobium</taxon>
    </lineage>
</organism>
<dbReference type="Proteomes" id="UP000639516">
    <property type="component" value="Unassembled WGS sequence"/>
</dbReference>
<dbReference type="RefSeq" id="WP_188149236.1">
    <property type="nucleotide sequence ID" value="NZ_JAATTO010000050.1"/>
</dbReference>
<dbReference type="EMBL" id="JAATTO010000050">
    <property type="protein sequence ID" value="MBC9982397.1"/>
    <property type="molecule type" value="Genomic_DNA"/>
</dbReference>
<reference evidence="4 5" key="1">
    <citation type="journal article" date="2020" name="Arch. Microbiol.">
        <title>Bradyrhizobium campsiandrae sp. nov., a nitrogen-fixing bacterial strain isolated from a native leguminous tree from the Amazon adapted to flooded conditions.</title>
        <authorList>
            <person name="Cabral Michel D."/>
            <person name="Martins da Costa E."/>
            <person name="Azarias Guimaraes A."/>
            <person name="Soares de Carvalho T."/>
            <person name="Santos de Castro Caputo P."/>
            <person name="Willems A."/>
            <person name="de Souza Moreira F.M."/>
        </authorList>
    </citation>
    <scope>NUCLEOTIDE SEQUENCE [LARGE SCALE GENOMIC DNA]</scope>
    <source>
        <strain evidence="5">INPA 384B</strain>
    </source>
</reference>
<name>A0ABR7UFX7_9BRAD</name>
<dbReference type="InterPro" id="IPR049712">
    <property type="entry name" value="Poly_export"/>
</dbReference>
<dbReference type="PANTHER" id="PTHR33619:SF3">
    <property type="entry name" value="POLYSACCHARIDE EXPORT PROTEIN GFCE-RELATED"/>
    <property type="match status" value="1"/>
</dbReference>
<keyword evidence="5" id="KW-1185">Reference proteome</keyword>
<feature type="chain" id="PRO_5047091606" evidence="2">
    <location>
        <begin position="20"/>
        <end position="140"/>
    </location>
</feature>
<sequence>MRTILLAILMAIFATSAFSQTLKPGDTLSITVLQDPKLDRTVVVDPLGEIAFPLAGHLRARGLTPQALENVLKNKLKPNYKDDALDVTVALANAPKDVPEEDLKPKIFVTGEVLRPGPYVVRQPTTLMPVSYTHLTLPTT</sequence>
<accession>A0ABR7UFX7</accession>
<comment type="caution">
    <text evidence="4">The sequence shown here is derived from an EMBL/GenBank/DDBJ whole genome shotgun (WGS) entry which is preliminary data.</text>
</comment>
<proteinExistence type="predicted"/>
<feature type="signal peptide" evidence="2">
    <location>
        <begin position="1"/>
        <end position="19"/>
    </location>
</feature>
<evidence type="ECO:0000313" key="4">
    <source>
        <dbReference type="EMBL" id="MBC9982397.1"/>
    </source>
</evidence>
<evidence type="ECO:0000313" key="5">
    <source>
        <dbReference type="Proteomes" id="UP000639516"/>
    </source>
</evidence>